<dbReference type="Proteomes" id="UP001321749">
    <property type="component" value="Unassembled WGS sequence"/>
</dbReference>
<reference evidence="2" key="1">
    <citation type="journal article" date="2023" name="Mol. Phylogenet. Evol.">
        <title>Genome-scale phylogeny and comparative genomics of the fungal order Sordariales.</title>
        <authorList>
            <person name="Hensen N."/>
            <person name="Bonometti L."/>
            <person name="Westerberg I."/>
            <person name="Brannstrom I.O."/>
            <person name="Guillou S."/>
            <person name="Cros-Aarteil S."/>
            <person name="Calhoun S."/>
            <person name="Haridas S."/>
            <person name="Kuo A."/>
            <person name="Mondo S."/>
            <person name="Pangilinan J."/>
            <person name="Riley R."/>
            <person name="LaButti K."/>
            <person name="Andreopoulos B."/>
            <person name="Lipzen A."/>
            <person name="Chen C."/>
            <person name="Yan M."/>
            <person name="Daum C."/>
            <person name="Ng V."/>
            <person name="Clum A."/>
            <person name="Steindorff A."/>
            <person name="Ohm R.A."/>
            <person name="Martin F."/>
            <person name="Silar P."/>
            <person name="Natvig D.O."/>
            <person name="Lalanne C."/>
            <person name="Gautier V."/>
            <person name="Ament-Velasquez S.L."/>
            <person name="Kruys A."/>
            <person name="Hutchinson M.I."/>
            <person name="Powell A.J."/>
            <person name="Barry K."/>
            <person name="Miller A.N."/>
            <person name="Grigoriev I.V."/>
            <person name="Debuchy R."/>
            <person name="Gladieux P."/>
            <person name="Hiltunen Thoren M."/>
            <person name="Johannesson H."/>
        </authorList>
    </citation>
    <scope>NUCLEOTIDE SEQUENCE</scope>
    <source>
        <strain evidence="2">PSN324</strain>
    </source>
</reference>
<evidence type="ECO:0000313" key="2">
    <source>
        <dbReference type="EMBL" id="KAK4461187.1"/>
    </source>
</evidence>
<reference evidence="2" key="2">
    <citation type="submission" date="2023-06" db="EMBL/GenBank/DDBJ databases">
        <authorList>
            <consortium name="Lawrence Berkeley National Laboratory"/>
            <person name="Mondo S.J."/>
            <person name="Hensen N."/>
            <person name="Bonometti L."/>
            <person name="Westerberg I."/>
            <person name="Brannstrom I.O."/>
            <person name="Guillou S."/>
            <person name="Cros-Aarteil S."/>
            <person name="Calhoun S."/>
            <person name="Haridas S."/>
            <person name="Kuo A."/>
            <person name="Pangilinan J."/>
            <person name="Riley R."/>
            <person name="Labutti K."/>
            <person name="Andreopoulos B."/>
            <person name="Lipzen A."/>
            <person name="Chen C."/>
            <person name="Yanf M."/>
            <person name="Daum C."/>
            <person name="Ng V."/>
            <person name="Clum A."/>
            <person name="Steindorff A."/>
            <person name="Ohm R."/>
            <person name="Martin F."/>
            <person name="Silar P."/>
            <person name="Natvig D."/>
            <person name="Lalanne C."/>
            <person name="Gautier V."/>
            <person name="Ament-Velasquez S.L."/>
            <person name="Kruys A."/>
            <person name="Hutchinson M.I."/>
            <person name="Powell A.J."/>
            <person name="Barry K."/>
            <person name="Miller A.N."/>
            <person name="Grigoriev I.V."/>
            <person name="Debuchy R."/>
            <person name="Gladieux P."/>
            <person name="Thoren M.H."/>
            <person name="Johannesson H."/>
        </authorList>
    </citation>
    <scope>NUCLEOTIDE SEQUENCE</scope>
    <source>
        <strain evidence="2">PSN324</strain>
    </source>
</reference>
<proteinExistence type="predicted"/>
<protein>
    <submittedName>
        <fullName evidence="2">Uncharacterized protein</fullName>
    </submittedName>
</protein>
<sequence>MRKFFLTFFGLFKDIVASLNTKKFSEQINKLNIKLEFWSERLGKRIWDNVFDEISTTEKRSLLDVLFDPYSTFEKEKITIKTAEVPPGQPPCVCLWISHCPEEDTAGSEPPMGENAPDRCPHLRVELRVFDDLVNSKALKKWRRVSSPHGTNLNVHQQYEQWTTAAANSPPAVDFDIMLGYQWRGVATMRAYTNLLTGRGPRMQVKNVSMELLWGCKAISMTAG</sequence>
<organism evidence="2 3">
    <name type="scientific">Cladorrhinum samala</name>
    <dbReference type="NCBI Taxonomy" id="585594"/>
    <lineage>
        <taxon>Eukaryota</taxon>
        <taxon>Fungi</taxon>
        <taxon>Dikarya</taxon>
        <taxon>Ascomycota</taxon>
        <taxon>Pezizomycotina</taxon>
        <taxon>Sordariomycetes</taxon>
        <taxon>Sordariomycetidae</taxon>
        <taxon>Sordariales</taxon>
        <taxon>Podosporaceae</taxon>
        <taxon>Cladorrhinum</taxon>
    </lineage>
</organism>
<dbReference type="EMBL" id="MU864996">
    <property type="protein sequence ID" value="KAK4461187.1"/>
    <property type="molecule type" value="Genomic_DNA"/>
</dbReference>
<dbReference type="AlphaFoldDB" id="A0AAV9HKP4"/>
<comment type="caution">
    <text evidence="2">The sequence shown here is derived from an EMBL/GenBank/DDBJ whole genome shotgun (WGS) entry which is preliminary data.</text>
</comment>
<feature type="chain" id="PRO_5043530077" evidence="1">
    <location>
        <begin position="19"/>
        <end position="224"/>
    </location>
</feature>
<feature type="signal peptide" evidence="1">
    <location>
        <begin position="1"/>
        <end position="18"/>
    </location>
</feature>
<name>A0AAV9HKP4_9PEZI</name>
<evidence type="ECO:0000313" key="3">
    <source>
        <dbReference type="Proteomes" id="UP001321749"/>
    </source>
</evidence>
<evidence type="ECO:0000256" key="1">
    <source>
        <dbReference type="SAM" id="SignalP"/>
    </source>
</evidence>
<keyword evidence="1" id="KW-0732">Signal</keyword>
<accession>A0AAV9HKP4</accession>
<gene>
    <name evidence="2" type="ORF">QBC42DRAFT_252763</name>
</gene>
<keyword evidence="3" id="KW-1185">Reference proteome</keyword>